<sequence>MAGERRAPPVAHAPLTRRRRAAAASPRTMRRGLCEAGVEAVGDEVARQVDADEHHLVGLLLGRQPLRGEIAAHHLMHALEHDLAVDALHVQHALVAQHPLAVDLQNAAEEILELVRIERAIVAVDERLDLVVVVRVVMIVVAVPVIVLAMAVIVIAMRVIVVVIVVMRVRVIVFREEVRIDLELRVQVEAAQVEDLLDVRIAEVHDLDRRLRVHVQQAVLELGHRLVVDEVRLRDEQAIGEADLALHDFVLVELRVRMLRVDERDDRVEQEFVGDLAVDEERLRDRARIREARRLDHHAVEVERAVALFRGEVGERAREVAANRAADAAVAHLDDLLGRILDEDLVVDVLFAELVFDHGDLHAVLFVQDALEQRGLAAAEKAREDGDGNGHVVGRLWFVKRGQNG</sequence>
<dbReference type="EMBL" id="CP000124">
    <property type="protein sequence ID" value="ABA50312.1"/>
    <property type="molecule type" value="Genomic_DNA"/>
</dbReference>
<feature type="transmembrane region" description="Helical" evidence="2">
    <location>
        <begin position="136"/>
        <end position="166"/>
    </location>
</feature>
<proteinExistence type="predicted"/>
<accession>Q3JXA1</accession>
<dbReference type="KEGG" id="bpm:BURPS1710b_0388"/>
<feature type="region of interest" description="Disordered" evidence="1">
    <location>
        <begin position="1"/>
        <end position="28"/>
    </location>
</feature>
<gene>
    <name evidence="3" type="ordered locus">BURPS1710b_0388</name>
</gene>
<organism evidence="3 4">
    <name type="scientific">Burkholderia pseudomallei (strain 1710b)</name>
    <dbReference type="NCBI Taxonomy" id="320372"/>
    <lineage>
        <taxon>Bacteria</taxon>
        <taxon>Pseudomonadati</taxon>
        <taxon>Pseudomonadota</taxon>
        <taxon>Betaproteobacteria</taxon>
        <taxon>Burkholderiales</taxon>
        <taxon>Burkholderiaceae</taxon>
        <taxon>Burkholderia</taxon>
        <taxon>pseudomallei group</taxon>
    </lineage>
</organism>
<dbReference type="AlphaFoldDB" id="Q3JXA1"/>
<reference evidence="3 4" key="1">
    <citation type="submission" date="2005-09" db="EMBL/GenBank/DDBJ databases">
        <authorList>
            <person name="Woods D.E."/>
            <person name="Nierman W.C."/>
        </authorList>
    </citation>
    <scope>NUCLEOTIDE SEQUENCE [LARGE SCALE GENOMIC DNA]</scope>
    <source>
        <strain evidence="3 4">1710b</strain>
    </source>
</reference>
<dbReference type="Proteomes" id="UP000002700">
    <property type="component" value="Chromosome I"/>
</dbReference>
<keyword evidence="2" id="KW-0812">Transmembrane</keyword>
<name>Q3JXA1_BURP1</name>
<dbReference type="EnsemblBacteria" id="ABA50312">
    <property type="protein sequence ID" value="ABA50312"/>
    <property type="gene ID" value="BURPS1710b_0388"/>
</dbReference>
<evidence type="ECO:0000313" key="4">
    <source>
        <dbReference type="Proteomes" id="UP000002700"/>
    </source>
</evidence>
<evidence type="ECO:0000313" key="3">
    <source>
        <dbReference type="EMBL" id="ABA50312.1"/>
    </source>
</evidence>
<dbReference type="HOGENOM" id="CLU_679121_0_0_4"/>
<protein>
    <submittedName>
        <fullName evidence="3">Uncharacterized protein</fullName>
    </submittedName>
</protein>
<evidence type="ECO:0000256" key="2">
    <source>
        <dbReference type="SAM" id="Phobius"/>
    </source>
</evidence>
<keyword evidence="2" id="KW-1133">Transmembrane helix</keyword>
<evidence type="ECO:0000256" key="1">
    <source>
        <dbReference type="SAM" id="MobiDB-lite"/>
    </source>
</evidence>
<keyword evidence="2" id="KW-0472">Membrane</keyword>